<protein>
    <recommendedName>
        <fullName evidence="3">Autotransporter outer membrane beta-barrel domain-containing protein</fullName>
    </recommendedName>
</protein>
<name>A0A371XEN5_9HYPH</name>
<evidence type="ECO:0000313" key="2">
    <source>
        <dbReference type="Proteomes" id="UP000262379"/>
    </source>
</evidence>
<dbReference type="Proteomes" id="UP000262379">
    <property type="component" value="Unassembled WGS sequence"/>
</dbReference>
<dbReference type="EMBL" id="QURN01000006">
    <property type="protein sequence ID" value="RFC67699.1"/>
    <property type="molecule type" value="Genomic_DNA"/>
</dbReference>
<comment type="caution">
    <text evidence="1">The sequence shown here is derived from an EMBL/GenBank/DDBJ whole genome shotgun (WGS) entry which is preliminary data.</text>
</comment>
<sequence>MFLTGVKVDKLGLSFRIGYSHNEGESEKIDLPYLGISATYQF</sequence>
<gene>
    <name evidence="1" type="ORF">DY251_08840</name>
</gene>
<accession>A0A371XEN5</accession>
<dbReference type="AlphaFoldDB" id="A0A371XEN5"/>
<proteinExistence type="predicted"/>
<reference evidence="2" key="1">
    <citation type="submission" date="2018-08" db="EMBL/GenBank/DDBJ databases">
        <authorList>
            <person name="Im W.T."/>
        </authorList>
    </citation>
    <scope>NUCLEOTIDE SEQUENCE [LARGE SCALE GENOMIC DNA]</scope>
    <source>
        <strain evidence="2">LA-28</strain>
    </source>
</reference>
<keyword evidence="2" id="KW-1185">Reference proteome</keyword>
<organism evidence="1 2">
    <name type="scientific">Mesorhizobium denitrificans</name>
    <dbReference type="NCBI Taxonomy" id="2294114"/>
    <lineage>
        <taxon>Bacteria</taxon>
        <taxon>Pseudomonadati</taxon>
        <taxon>Pseudomonadota</taxon>
        <taxon>Alphaproteobacteria</taxon>
        <taxon>Hyphomicrobiales</taxon>
        <taxon>Phyllobacteriaceae</taxon>
        <taxon>Mesorhizobium</taxon>
    </lineage>
</organism>
<evidence type="ECO:0000313" key="1">
    <source>
        <dbReference type="EMBL" id="RFC67699.1"/>
    </source>
</evidence>
<evidence type="ECO:0008006" key="3">
    <source>
        <dbReference type="Google" id="ProtNLM"/>
    </source>
</evidence>